<name>A0AAD4YQA4_PRUDU</name>
<dbReference type="EMBL" id="JAJFAZ020000007">
    <property type="protein sequence ID" value="KAI5317350.1"/>
    <property type="molecule type" value="Genomic_DNA"/>
</dbReference>
<evidence type="ECO:0000313" key="2">
    <source>
        <dbReference type="EMBL" id="KAI5317350.1"/>
    </source>
</evidence>
<dbReference type="PANTHER" id="PTHR48475:SF2">
    <property type="entry name" value="RIBONUCLEASE H"/>
    <property type="match status" value="1"/>
</dbReference>
<keyword evidence="1" id="KW-0175">Coiled coil</keyword>
<keyword evidence="3" id="KW-1185">Reference proteome</keyword>
<reference evidence="2 3" key="1">
    <citation type="journal article" date="2022" name="G3 (Bethesda)">
        <title>Whole-genome sequence and methylome profiling of the almond [Prunus dulcis (Mill.) D.A. Webb] cultivar 'Nonpareil'.</title>
        <authorList>
            <person name="D'Amico-Willman K.M."/>
            <person name="Ouma W.Z."/>
            <person name="Meulia T."/>
            <person name="Sideli G.M."/>
            <person name="Gradziel T.M."/>
            <person name="Fresnedo-Ramirez J."/>
        </authorList>
    </citation>
    <scope>NUCLEOTIDE SEQUENCE [LARGE SCALE GENOMIC DNA]</scope>
    <source>
        <strain evidence="2">Clone GOH B32 T37-40</strain>
    </source>
</reference>
<dbReference type="PANTHER" id="PTHR48475">
    <property type="entry name" value="RIBONUCLEASE H"/>
    <property type="match status" value="1"/>
</dbReference>
<protein>
    <submittedName>
        <fullName evidence="2">Uncharacterized protein</fullName>
    </submittedName>
</protein>
<dbReference type="AlphaFoldDB" id="A0AAD4YQA4"/>
<evidence type="ECO:0000313" key="3">
    <source>
        <dbReference type="Proteomes" id="UP001054821"/>
    </source>
</evidence>
<feature type="coiled-coil region" evidence="1">
    <location>
        <begin position="59"/>
        <end position="93"/>
    </location>
</feature>
<dbReference type="Proteomes" id="UP001054821">
    <property type="component" value="Chromosome 7"/>
</dbReference>
<organism evidence="2 3">
    <name type="scientific">Prunus dulcis</name>
    <name type="common">Almond</name>
    <name type="synonym">Amygdalus dulcis</name>
    <dbReference type="NCBI Taxonomy" id="3755"/>
    <lineage>
        <taxon>Eukaryota</taxon>
        <taxon>Viridiplantae</taxon>
        <taxon>Streptophyta</taxon>
        <taxon>Embryophyta</taxon>
        <taxon>Tracheophyta</taxon>
        <taxon>Spermatophyta</taxon>
        <taxon>Magnoliopsida</taxon>
        <taxon>eudicotyledons</taxon>
        <taxon>Gunneridae</taxon>
        <taxon>Pentapetalae</taxon>
        <taxon>rosids</taxon>
        <taxon>fabids</taxon>
        <taxon>Rosales</taxon>
        <taxon>Rosaceae</taxon>
        <taxon>Amygdaloideae</taxon>
        <taxon>Amygdaleae</taxon>
        <taxon>Prunus</taxon>
    </lineage>
</organism>
<proteinExistence type="predicted"/>
<evidence type="ECO:0000256" key="1">
    <source>
        <dbReference type="SAM" id="Coils"/>
    </source>
</evidence>
<comment type="caution">
    <text evidence="2">The sequence shown here is derived from an EMBL/GenBank/DDBJ whole genome shotgun (WGS) entry which is preliminary data.</text>
</comment>
<gene>
    <name evidence="2" type="ORF">L3X38_037057</name>
</gene>
<accession>A0AAD4YQA4</accession>
<sequence>MQGQMVKGTANVLWAYPITKRKQTGESPFSLVYGTEVVIPTEIGLPTVRTLVVGSNDYEQQLAHNFDRLEEQREAAALRLANYQNQAANYFNKQVHLGPWYSP</sequence>